<evidence type="ECO:0008006" key="3">
    <source>
        <dbReference type="Google" id="ProtNLM"/>
    </source>
</evidence>
<evidence type="ECO:0000313" key="2">
    <source>
        <dbReference type="Proteomes" id="UP000266260"/>
    </source>
</evidence>
<dbReference type="EMBL" id="QXIT01000154">
    <property type="protein sequence ID" value="RIE06587.1"/>
    <property type="molecule type" value="Genomic_DNA"/>
</dbReference>
<evidence type="ECO:0000313" key="1">
    <source>
        <dbReference type="EMBL" id="RIE06587.1"/>
    </source>
</evidence>
<dbReference type="InterPro" id="IPR011990">
    <property type="entry name" value="TPR-like_helical_dom_sf"/>
</dbReference>
<dbReference type="Gene3D" id="1.25.40.10">
    <property type="entry name" value="Tetratricopeptide repeat domain"/>
    <property type="match status" value="1"/>
</dbReference>
<protein>
    <recommendedName>
        <fullName evidence="3">Tetratricopeptide repeat protein</fullName>
    </recommendedName>
</protein>
<feature type="non-terminal residue" evidence="1">
    <location>
        <position position="1"/>
    </location>
</feature>
<dbReference type="SUPFAM" id="SSF48452">
    <property type="entry name" value="TPR-like"/>
    <property type="match status" value="1"/>
</dbReference>
<dbReference type="AlphaFoldDB" id="A0A398D2Y4"/>
<proteinExistence type="predicted"/>
<dbReference type="Proteomes" id="UP000266260">
    <property type="component" value="Unassembled WGS sequence"/>
</dbReference>
<organism evidence="1 2">
    <name type="scientific">Candidatus Cryosericum odellii</name>
    <dbReference type="NCBI Taxonomy" id="2290917"/>
    <lineage>
        <taxon>Bacteria</taxon>
        <taxon>Pseudomonadati</taxon>
        <taxon>Caldisericota/Cryosericota group</taxon>
        <taxon>Candidatus Cryosericota</taxon>
        <taxon>Candidatus Cryosericia</taxon>
        <taxon>Candidatus Cryosericales</taxon>
        <taxon>Candidatus Cryosericaceae</taxon>
        <taxon>Candidatus Cryosericum</taxon>
    </lineage>
</organism>
<reference evidence="1 2" key="1">
    <citation type="submission" date="2018-09" db="EMBL/GenBank/DDBJ databases">
        <title>Discovery and Ecogenomic Context for Candidatus Cryosericales, a Global Caldiserica Order Active in Thawing Permafrost.</title>
        <authorList>
            <person name="Martinez M.A."/>
            <person name="Woodcroft B.J."/>
            <person name="Ignacio Espinoza J.C."/>
            <person name="Zayed A."/>
            <person name="Singleton C.M."/>
            <person name="Boyd J."/>
            <person name="Li Y.-F."/>
            <person name="Purvine S."/>
            <person name="Maughan H."/>
            <person name="Hodgkins S.B."/>
            <person name="Anderson D."/>
            <person name="Sederholm M."/>
            <person name="Temperton B."/>
            <person name="Saleska S.R."/>
            <person name="Tyson G.W."/>
            <person name="Rich V.I."/>
        </authorList>
    </citation>
    <scope>NUCLEOTIDE SEQUENCE [LARGE SCALE GENOMIC DNA]</scope>
    <source>
        <strain evidence="1 2">SMC6</strain>
    </source>
</reference>
<accession>A0A398D2Y4</accession>
<name>A0A398D2Y4_9BACT</name>
<keyword evidence="2" id="KW-1185">Reference proteome</keyword>
<gene>
    <name evidence="1" type="ORF">SMC6_08620</name>
</gene>
<sequence>GSVEQRLISAWAAFAGSRYEEAVAMSSGTVRGGGDPRFYLPMVHAFVHLGLPELATRELDHATHLPNVTDEAKVILKYHAAVIHLAQGDSRRAAQLFQEVGESSPGFRDTEELLSKCRSQGSKIAKL</sequence>
<comment type="caution">
    <text evidence="1">The sequence shown here is derived from an EMBL/GenBank/DDBJ whole genome shotgun (WGS) entry which is preliminary data.</text>
</comment>